<feature type="domain" description="SH3" evidence="5">
    <location>
        <begin position="12"/>
        <end position="76"/>
    </location>
</feature>
<dbReference type="PROSITE" id="PS50003">
    <property type="entry name" value="PH_DOMAIN"/>
    <property type="match status" value="1"/>
</dbReference>
<dbReference type="CDD" id="cd11886">
    <property type="entry name" value="SH3_BOI"/>
    <property type="match status" value="1"/>
</dbReference>
<dbReference type="GO" id="GO:0005802">
    <property type="term" value="C:trans-Golgi network"/>
    <property type="evidence" value="ECO:0007669"/>
    <property type="project" value="TreeGrafter"/>
</dbReference>
<dbReference type="EMBL" id="FO082052">
    <property type="protein sequence ID" value="CCE81014.1"/>
    <property type="molecule type" value="Genomic_DNA"/>
</dbReference>
<evidence type="ECO:0000313" key="10">
    <source>
        <dbReference type="Proteomes" id="UP000005222"/>
    </source>
</evidence>
<dbReference type="GO" id="GO:0042147">
    <property type="term" value="P:retrograde transport, endosome to Golgi"/>
    <property type="evidence" value="ECO:0007669"/>
    <property type="project" value="TreeGrafter"/>
</dbReference>
<dbReference type="InterPro" id="IPR045188">
    <property type="entry name" value="Boi1/Boi2-like"/>
</dbReference>
<dbReference type="SUPFAM" id="SSF47769">
    <property type="entry name" value="SAM/Pointed domain"/>
    <property type="match status" value="1"/>
</dbReference>
<feature type="compositionally biased region" description="Polar residues" evidence="4">
    <location>
        <begin position="295"/>
        <end position="305"/>
    </location>
</feature>
<dbReference type="HOGENOM" id="CLU_003845_0_0_1"/>
<evidence type="ECO:0000256" key="1">
    <source>
        <dbReference type="ARBA" id="ARBA00022443"/>
    </source>
</evidence>
<dbReference type="GO" id="GO:0007032">
    <property type="term" value="P:endosome organization"/>
    <property type="evidence" value="ECO:0007669"/>
    <property type="project" value="TreeGrafter"/>
</dbReference>
<dbReference type="OrthoDB" id="73680at2759"/>
<dbReference type="CDD" id="cd09535">
    <property type="entry name" value="SAM_BOI-like_fungal"/>
    <property type="match status" value="1"/>
</dbReference>
<gene>
    <name evidence="9" type="primary">Piso0_003352</name>
    <name evidence="8" type="ORF">GNLVRS01_PISO0G10434g</name>
    <name evidence="9" type="ORF">GNLVRS01_PISO0H10435g</name>
</gene>
<evidence type="ECO:0000259" key="6">
    <source>
        <dbReference type="PROSITE" id="PS50003"/>
    </source>
</evidence>
<feature type="compositionally biased region" description="Polar residues" evidence="4">
    <location>
        <begin position="944"/>
        <end position="957"/>
    </location>
</feature>
<feature type="compositionally biased region" description="Polar residues" evidence="4">
    <location>
        <begin position="382"/>
        <end position="433"/>
    </location>
</feature>
<dbReference type="FunCoup" id="G8YHW2">
    <property type="interactions" value="380"/>
</dbReference>
<dbReference type="Gene3D" id="2.30.30.40">
    <property type="entry name" value="SH3 Domains"/>
    <property type="match status" value="1"/>
</dbReference>
<dbReference type="FunFam" id="2.30.29.30:FF:000230">
    <property type="entry name" value="Polarized growth protein (Boi2)"/>
    <property type="match status" value="1"/>
</dbReference>
<feature type="domain" description="PH" evidence="6">
    <location>
        <begin position="645"/>
        <end position="770"/>
    </location>
</feature>
<dbReference type="Pfam" id="PF14604">
    <property type="entry name" value="SH3_9"/>
    <property type="match status" value="1"/>
</dbReference>
<keyword evidence="10" id="KW-1185">Reference proteome</keyword>
<dbReference type="InterPro" id="IPR001452">
    <property type="entry name" value="SH3_domain"/>
</dbReference>
<dbReference type="GO" id="GO:0005769">
    <property type="term" value="C:early endosome"/>
    <property type="evidence" value="ECO:0007669"/>
    <property type="project" value="TreeGrafter"/>
</dbReference>
<dbReference type="Gene3D" id="1.10.150.50">
    <property type="entry name" value="Transcription Factor, Ets-1"/>
    <property type="match status" value="1"/>
</dbReference>
<evidence type="ECO:0000313" key="8">
    <source>
        <dbReference type="EMBL" id="CCE80249.1"/>
    </source>
</evidence>
<proteinExistence type="predicted"/>
<evidence type="ECO:0000259" key="5">
    <source>
        <dbReference type="PROSITE" id="PS50002"/>
    </source>
</evidence>
<feature type="region of interest" description="Disordered" evidence="4">
    <location>
        <begin position="262"/>
        <end position="477"/>
    </location>
</feature>
<feature type="compositionally biased region" description="Low complexity" evidence="4">
    <location>
        <begin position="452"/>
        <end position="465"/>
    </location>
</feature>
<dbReference type="EMBL" id="FO082053">
    <property type="protein sequence ID" value="CCE80249.1"/>
    <property type="molecule type" value="Genomic_DNA"/>
</dbReference>
<keyword evidence="1 3" id="KW-0728">SH3 domain</keyword>
<feature type="compositionally biased region" description="Polar residues" evidence="4">
    <location>
        <begin position="842"/>
        <end position="873"/>
    </location>
</feature>
<dbReference type="Gene3D" id="2.30.29.30">
    <property type="entry name" value="Pleckstrin-homology domain (PH domain)/Phosphotyrosine-binding domain (PTB)"/>
    <property type="match status" value="1"/>
</dbReference>
<dbReference type="SMART" id="SM00233">
    <property type="entry name" value="PH"/>
    <property type="match status" value="1"/>
</dbReference>
<dbReference type="GO" id="GO:0001881">
    <property type="term" value="P:receptor recycling"/>
    <property type="evidence" value="ECO:0007669"/>
    <property type="project" value="TreeGrafter"/>
</dbReference>
<feature type="region of interest" description="Disordered" evidence="4">
    <location>
        <begin position="78"/>
        <end position="124"/>
    </location>
</feature>
<dbReference type="PANTHER" id="PTHR22902:SF27">
    <property type="entry name" value="PLECKSTRIN HOMOLOGY DOMAIN-CONTAINING FAMILY A MEMBER 3"/>
    <property type="match status" value="1"/>
</dbReference>
<dbReference type="InterPro" id="IPR035551">
    <property type="entry name" value="Boi1/2_SH3"/>
</dbReference>
<dbReference type="STRING" id="559304.G8YHW2"/>
<dbReference type="PROSITE" id="PS50105">
    <property type="entry name" value="SAM_DOMAIN"/>
    <property type="match status" value="1"/>
</dbReference>
<feature type="compositionally biased region" description="Polar residues" evidence="4">
    <location>
        <begin position="442"/>
        <end position="451"/>
    </location>
</feature>
<feature type="compositionally biased region" description="Low complexity" evidence="4">
    <location>
        <begin position="910"/>
        <end position="923"/>
    </location>
</feature>
<feature type="compositionally biased region" description="Low complexity" evidence="4">
    <location>
        <begin position="327"/>
        <end position="346"/>
    </location>
</feature>
<dbReference type="InterPro" id="IPR013761">
    <property type="entry name" value="SAM/pointed_sf"/>
</dbReference>
<dbReference type="InterPro" id="IPR001660">
    <property type="entry name" value="SAM"/>
</dbReference>
<feature type="domain" description="SAM" evidence="7">
    <location>
        <begin position="195"/>
        <end position="260"/>
    </location>
</feature>
<feature type="region of interest" description="Disordered" evidence="4">
    <location>
        <begin position="837"/>
        <end position="965"/>
    </location>
</feature>
<dbReference type="Proteomes" id="UP000005222">
    <property type="component" value="Chromosome H"/>
</dbReference>
<evidence type="ECO:0000256" key="4">
    <source>
        <dbReference type="SAM" id="MobiDB-lite"/>
    </source>
</evidence>
<feature type="region of interest" description="Disordered" evidence="4">
    <location>
        <begin position="496"/>
        <end position="602"/>
    </location>
</feature>
<sequence length="987" mass="109183">MADTSNSSQEATAGAVYLCIKQFNARLGDELSLKIGDKIEVLADDSEYNDGWYMGKNIATSEVGLYPKSFTQLLHKENPDTSLLRSRSRRVMNRNGSKSSKNPDNPSKLGEKMSNMSLNSSDGTADSLIRKEKNTDQAHITMNDIDQALQELQSESFMPATNTPQLTDNKEKTHKRSTSDQFLNGDFDTSQVKYWSPEEVSSYFAMVLGFDMDTAGKFARHKITGTILLELSLTHLKELDIDSFGTRFEVYKEIENLRTSSQNKKNLAQTNRNGKKGSHVKPSNIDESVDYSESELISSITSKPSSPYKLHSLPNNSDEDTNITSYSKSQSQLLPSASLTSSTPSKGAKSRQDIPRHQRKRSSSMDNAATRLGSPEPEMNRKTSNMSSSRNTPSDFDNSLNQGYKFGSYQSPSESKTENYGSYQPPRFNNGNATGLGIINGSRPSSSVYEQSVNSHSRNISSSSAKNHRRNSSYISGHKRHSSLFSFVGGNGEAIETNGWHADNNHKEARDDGKKEKSKDSKKDSKLSGAGSKDIQGEPVDTPSSSKRNSKYYSLSPKNTEIDIDNAKLSPPKSKSVSYKNPADVNSPSKNEKRVTSENSAISRFKTLRTASTQNFRNLTTSKKSKTSAFTEGIREITPTEAIKTANFSGWMAKKSGSNLGWRSRYFTLHGTRLSYFTSLKDKRERGLIDITAHKVIPIHSDNENNSSNDKYIALYAASTGFGRYCFKIIPPAPGFKKGLTFTQPKTHYFAVESQEDMRGWLKALMTATIDIDDSIPVVSSCSTPTVSLSKAQELLAKAREETKQRDEENTQEKNKQIEEEEGIDTIYRQFMHENDDDMTSEENSPIVESQDESTLSTYPNTSQSAPKLNVDTNLKKQRNPSTPQLSSQPGFSSPYLLASGLLSPKSAVSQSSGGSTPNSSSGQKGNLDYFPELPDSHNDTHSKFSFSNGRVISGSSLGRKKKNQDKMLAYSNDGSGNHTFVIKPKK</sequence>
<dbReference type="SMART" id="SM00326">
    <property type="entry name" value="SH3"/>
    <property type="match status" value="1"/>
</dbReference>
<dbReference type="InParanoid" id="G8YHW2"/>
<evidence type="ECO:0000256" key="2">
    <source>
        <dbReference type="ARBA" id="ARBA00022553"/>
    </source>
</evidence>
<dbReference type="PANTHER" id="PTHR22902">
    <property type="entry name" value="SESQUIPEDALIAN"/>
    <property type="match status" value="1"/>
</dbReference>
<reference evidence="10" key="2">
    <citation type="journal article" date="2012" name="G3 (Bethesda)">
        <title>Pichia sorbitophila, an interspecies yeast hybrid reveals early steps of genome resolution following polyploidization.</title>
        <authorList>
            <person name="Leh Louis V."/>
            <person name="Despons L."/>
            <person name="Friedrich A."/>
            <person name="Martin T."/>
            <person name="Durrens P."/>
            <person name="Casaregola S."/>
            <person name="Neuveglise C."/>
            <person name="Fairhead C."/>
            <person name="Marck C."/>
            <person name="Cruz J.A."/>
            <person name="Straub M.L."/>
            <person name="Kugler V."/>
            <person name="Sacerdot C."/>
            <person name="Uzunov Z."/>
            <person name="Thierry A."/>
            <person name="Weiss S."/>
            <person name="Bleykasten C."/>
            <person name="De Montigny J."/>
            <person name="Jacques N."/>
            <person name="Jung P."/>
            <person name="Lemaire M."/>
            <person name="Mallet S."/>
            <person name="Morel G."/>
            <person name="Richard G.F."/>
            <person name="Sarkar A."/>
            <person name="Savel G."/>
            <person name="Schacherer J."/>
            <person name="Seret M.L."/>
            <person name="Talla E."/>
            <person name="Samson G."/>
            <person name="Jubin C."/>
            <person name="Poulain J."/>
            <person name="Vacherie B."/>
            <person name="Barbe V."/>
            <person name="Pelletier E."/>
            <person name="Sherman D.J."/>
            <person name="Westhof E."/>
            <person name="Weissenbach J."/>
            <person name="Baret P.V."/>
            <person name="Wincker P."/>
            <person name="Gaillardin C."/>
            <person name="Dujon B."/>
            <person name="Souciet J.L."/>
        </authorList>
    </citation>
    <scope>NUCLEOTIDE SEQUENCE [LARGE SCALE GENOMIC DNA]</scope>
    <source>
        <strain evidence="10">ATCC MYA-4447 / BCRC 22081 / CBS 7064 / NBRC 10061 / NRRL Y-12695</strain>
    </source>
</reference>
<protein>
    <submittedName>
        <fullName evidence="9">Piso0_003352 protein</fullName>
    </submittedName>
</protein>
<dbReference type="SUPFAM" id="SSF50729">
    <property type="entry name" value="PH domain-like"/>
    <property type="match status" value="1"/>
</dbReference>
<accession>G8YHW2</accession>
<feature type="compositionally biased region" description="Polar residues" evidence="4">
    <location>
        <begin position="114"/>
        <end position="124"/>
    </location>
</feature>
<feature type="compositionally biased region" description="Polar residues" evidence="4">
    <location>
        <begin position="573"/>
        <end position="589"/>
    </location>
</feature>
<dbReference type="SUPFAM" id="SSF50044">
    <property type="entry name" value="SH3-domain"/>
    <property type="match status" value="1"/>
</dbReference>
<evidence type="ECO:0000256" key="3">
    <source>
        <dbReference type="PROSITE-ProRule" id="PRU00192"/>
    </source>
</evidence>
<dbReference type="InterPro" id="IPR011993">
    <property type="entry name" value="PH-like_dom_sf"/>
</dbReference>
<dbReference type="PROSITE" id="PS50002">
    <property type="entry name" value="SH3"/>
    <property type="match status" value="1"/>
</dbReference>
<feature type="region of interest" description="Disordered" evidence="4">
    <location>
        <begin position="161"/>
        <end position="182"/>
    </location>
</feature>
<dbReference type="GO" id="GO:0055037">
    <property type="term" value="C:recycling endosome"/>
    <property type="evidence" value="ECO:0007669"/>
    <property type="project" value="TreeGrafter"/>
</dbReference>
<feature type="compositionally biased region" description="Polar residues" evidence="4">
    <location>
        <begin position="262"/>
        <end position="272"/>
    </location>
</feature>
<organism evidence="9 10">
    <name type="scientific">Pichia sorbitophila (strain ATCC MYA-4447 / BCRC 22081 / CBS 7064 / NBRC 10061 / NRRL Y-12695)</name>
    <name type="common">Hybrid yeast</name>
    <dbReference type="NCBI Taxonomy" id="559304"/>
    <lineage>
        <taxon>Eukaryota</taxon>
        <taxon>Fungi</taxon>
        <taxon>Dikarya</taxon>
        <taxon>Ascomycota</taxon>
        <taxon>Saccharomycotina</taxon>
        <taxon>Pichiomycetes</taxon>
        <taxon>Debaryomycetaceae</taxon>
        <taxon>Millerozyma</taxon>
    </lineage>
</organism>
<reference evidence="9" key="1">
    <citation type="submission" date="2011-10" db="EMBL/GenBank/DDBJ databases">
        <authorList>
            <person name="Genoscope - CEA"/>
        </authorList>
    </citation>
    <scope>NUCLEOTIDE SEQUENCE</scope>
</reference>
<dbReference type="GO" id="GO:0005829">
    <property type="term" value="C:cytosol"/>
    <property type="evidence" value="ECO:0007669"/>
    <property type="project" value="GOC"/>
</dbReference>
<feature type="region of interest" description="Disordered" evidence="4">
    <location>
        <begin position="800"/>
        <end position="824"/>
    </location>
</feature>
<feature type="compositionally biased region" description="Polar residues" evidence="4">
    <location>
        <begin position="542"/>
        <end position="559"/>
    </location>
</feature>
<dbReference type="Pfam" id="PF07647">
    <property type="entry name" value="SAM_2"/>
    <property type="match status" value="1"/>
</dbReference>
<evidence type="ECO:0000259" key="7">
    <source>
        <dbReference type="PROSITE" id="PS50105"/>
    </source>
</evidence>
<feature type="compositionally biased region" description="Basic and acidic residues" evidence="4">
    <location>
        <begin position="503"/>
        <end position="526"/>
    </location>
</feature>
<evidence type="ECO:0000313" key="9">
    <source>
        <dbReference type="EMBL" id="CCE81014.1"/>
    </source>
</evidence>
<dbReference type="eggNOG" id="ENOG502QPMX">
    <property type="taxonomic scope" value="Eukaryota"/>
</dbReference>
<feature type="compositionally biased region" description="Polar residues" evidence="4">
    <location>
        <begin position="880"/>
        <end position="892"/>
    </location>
</feature>
<dbReference type="AlphaFoldDB" id="G8YHW2"/>
<dbReference type="SMART" id="SM00454">
    <property type="entry name" value="SAM"/>
    <property type="match status" value="1"/>
</dbReference>
<feature type="compositionally biased region" description="Low complexity" evidence="4">
    <location>
        <begin position="97"/>
        <end position="108"/>
    </location>
</feature>
<dbReference type="Pfam" id="PF00169">
    <property type="entry name" value="PH"/>
    <property type="match status" value="1"/>
</dbReference>
<feature type="compositionally biased region" description="Basic residues" evidence="4">
    <location>
        <begin position="466"/>
        <end position="477"/>
    </location>
</feature>
<name>G8YHW2_PICSO</name>
<feature type="compositionally biased region" description="Basic and acidic residues" evidence="4">
    <location>
        <begin position="800"/>
        <end position="818"/>
    </location>
</feature>
<keyword evidence="2" id="KW-0597">Phosphoprotein</keyword>
<dbReference type="Proteomes" id="UP000005222">
    <property type="component" value="Chromosome G"/>
</dbReference>
<dbReference type="InterPro" id="IPR001849">
    <property type="entry name" value="PH_domain"/>
</dbReference>
<dbReference type="InterPro" id="IPR036028">
    <property type="entry name" value="SH3-like_dom_sf"/>
</dbReference>